<dbReference type="InterPro" id="IPR033747">
    <property type="entry name" value="PurE_ClassI"/>
</dbReference>
<feature type="binding site" evidence="3 5">
    <location>
        <position position="15"/>
    </location>
    <ligand>
        <name>substrate</name>
    </ligand>
</feature>
<evidence type="ECO:0000256" key="1">
    <source>
        <dbReference type="ARBA" id="ARBA00022755"/>
    </source>
</evidence>
<sequence length="168" mass="17162">MSTPFAAILMGSDSDLPIMQTTMEVLRQLEVPFEARITSAHRTPDATHAYVKEADARGCAVFICAAGLAAHLAGAVAGLTLKPVIGIPLDAGPLQGMDSLFSTVMMPGGIPVATVAVGKPGAKNAGYLAAQIMALGDPGLAARVRADREANAAAVRAKDAELQQKLAG</sequence>
<dbReference type="Proteomes" id="UP000886251">
    <property type="component" value="Unassembled WGS sequence"/>
</dbReference>
<comment type="pathway">
    <text evidence="3 4">Purine metabolism; IMP biosynthesis via de novo pathway; 5-amino-1-(5-phospho-D-ribosyl)imidazole-4-carboxylate from 5-amino-1-(5-phospho-D-ribosyl)imidazole (N5-CAIR route): step 2/2.</text>
</comment>
<keyword evidence="1 3" id="KW-0658">Purine biosynthesis</keyword>
<comment type="caution">
    <text evidence="7">The sequence shown here is derived from an EMBL/GenBank/DDBJ whole genome shotgun (WGS) entry which is preliminary data.</text>
</comment>
<dbReference type="HAMAP" id="MF_01929">
    <property type="entry name" value="PurE_classI"/>
    <property type="match status" value="1"/>
</dbReference>
<evidence type="ECO:0000256" key="3">
    <source>
        <dbReference type="HAMAP-Rule" id="MF_01929"/>
    </source>
</evidence>
<dbReference type="PIRSF" id="PIRSF001338">
    <property type="entry name" value="AIR_carboxylase"/>
    <property type="match status" value="1"/>
</dbReference>
<protein>
    <recommendedName>
        <fullName evidence="3 4">N5-carboxyaminoimidazole ribonucleotide mutase</fullName>
        <shortName evidence="3 4">N5-CAIR mutase</shortName>
        <ecNumber evidence="3 4">5.4.99.18</ecNumber>
    </recommendedName>
    <alternativeName>
        <fullName evidence="3">5-(carboxyamino)imidazole ribonucleotide mutase</fullName>
    </alternativeName>
</protein>
<dbReference type="GO" id="GO:0016829">
    <property type="term" value="F:lyase activity"/>
    <property type="evidence" value="ECO:0007669"/>
    <property type="project" value="UniProtKB-KW"/>
</dbReference>
<gene>
    <name evidence="3 7" type="primary">purE</name>
    <name evidence="7" type="ORF">ENI96_14405</name>
</gene>
<dbReference type="SUPFAM" id="SSF52255">
    <property type="entry name" value="N5-CAIR mutase (phosphoribosylaminoimidazole carboxylase, PurE)"/>
    <property type="match status" value="1"/>
</dbReference>
<dbReference type="SMART" id="SM01001">
    <property type="entry name" value="AIRC"/>
    <property type="match status" value="1"/>
</dbReference>
<dbReference type="PANTHER" id="PTHR23046">
    <property type="entry name" value="PHOSPHORIBOSYLAMINOIMIDAZOLE CARBOXYLASE CATALYTIC SUBUNIT"/>
    <property type="match status" value="1"/>
</dbReference>
<keyword evidence="2 3" id="KW-0413">Isomerase</keyword>
<dbReference type="InterPro" id="IPR000031">
    <property type="entry name" value="PurE_dom"/>
</dbReference>
<dbReference type="NCBIfam" id="TIGR01162">
    <property type="entry name" value="purE"/>
    <property type="match status" value="1"/>
</dbReference>
<evidence type="ECO:0000256" key="5">
    <source>
        <dbReference type="PIRSR" id="PIRSR001338-1"/>
    </source>
</evidence>
<proteinExistence type="inferred from homology"/>
<keyword evidence="7" id="KW-0456">Lyase</keyword>
<dbReference type="GO" id="GO:0034023">
    <property type="term" value="F:5-(carboxyamino)imidazole ribonucleotide mutase activity"/>
    <property type="evidence" value="ECO:0007669"/>
    <property type="project" value="UniProtKB-UniRule"/>
</dbReference>
<comment type="similarity">
    <text evidence="3">Belongs to the AIR carboxylase family. Class I subfamily.</text>
</comment>
<evidence type="ECO:0000256" key="4">
    <source>
        <dbReference type="PIRNR" id="PIRNR001338"/>
    </source>
</evidence>
<organism evidence="7">
    <name type="scientific">Sedimenticola thiotaurini</name>
    <dbReference type="NCBI Taxonomy" id="1543721"/>
    <lineage>
        <taxon>Bacteria</taxon>
        <taxon>Pseudomonadati</taxon>
        <taxon>Pseudomonadota</taxon>
        <taxon>Gammaproteobacteria</taxon>
        <taxon>Chromatiales</taxon>
        <taxon>Sedimenticolaceae</taxon>
        <taxon>Sedimenticola</taxon>
    </lineage>
</organism>
<dbReference type="UniPathway" id="UPA00074">
    <property type="reaction ID" value="UER00943"/>
</dbReference>
<dbReference type="InterPro" id="IPR024694">
    <property type="entry name" value="PurE_prokaryotes"/>
</dbReference>
<dbReference type="EC" id="5.4.99.18" evidence="3 4"/>
<accession>A0A831WA29</accession>
<dbReference type="PANTHER" id="PTHR23046:SF2">
    <property type="entry name" value="PHOSPHORIBOSYLAMINOIMIDAZOLE CARBOXYLASE"/>
    <property type="match status" value="1"/>
</dbReference>
<feature type="binding site" evidence="3 5">
    <location>
        <position position="42"/>
    </location>
    <ligand>
        <name>substrate</name>
    </ligand>
</feature>
<dbReference type="Pfam" id="PF00731">
    <property type="entry name" value="AIRC"/>
    <property type="match status" value="1"/>
</dbReference>
<dbReference type="AlphaFoldDB" id="A0A831WA29"/>
<feature type="domain" description="PurE" evidence="6">
    <location>
        <begin position="4"/>
        <end position="155"/>
    </location>
</feature>
<reference evidence="7" key="1">
    <citation type="journal article" date="2020" name="mSystems">
        <title>Genome- and Community-Level Interaction Insights into Carbon Utilization and Element Cycling Functions of Hydrothermarchaeota in Hydrothermal Sediment.</title>
        <authorList>
            <person name="Zhou Z."/>
            <person name="Liu Y."/>
            <person name="Xu W."/>
            <person name="Pan J."/>
            <person name="Luo Z.H."/>
            <person name="Li M."/>
        </authorList>
    </citation>
    <scope>NUCLEOTIDE SEQUENCE [LARGE SCALE GENOMIC DNA]</scope>
    <source>
        <strain evidence="7">HyVt-443</strain>
    </source>
</reference>
<evidence type="ECO:0000259" key="6">
    <source>
        <dbReference type="SMART" id="SM01001"/>
    </source>
</evidence>
<evidence type="ECO:0000256" key="2">
    <source>
        <dbReference type="ARBA" id="ARBA00023235"/>
    </source>
</evidence>
<evidence type="ECO:0000313" key="7">
    <source>
        <dbReference type="EMBL" id="HEB97610.1"/>
    </source>
</evidence>
<comment type="function">
    <text evidence="3 4">Catalyzes the conversion of N5-carboxyaminoimidazole ribonucleotide (N5-CAIR) to 4-carboxy-5-aminoimidazole ribonucleotide (CAIR).</text>
</comment>
<comment type="catalytic activity">
    <reaction evidence="3 4">
        <text>5-carboxyamino-1-(5-phospho-D-ribosyl)imidazole + H(+) = 5-amino-1-(5-phospho-D-ribosyl)imidazole-4-carboxylate</text>
        <dbReference type="Rhea" id="RHEA:13193"/>
        <dbReference type="ChEBI" id="CHEBI:15378"/>
        <dbReference type="ChEBI" id="CHEBI:58730"/>
        <dbReference type="ChEBI" id="CHEBI:77657"/>
        <dbReference type="EC" id="5.4.99.18"/>
    </reaction>
</comment>
<dbReference type="EMBL" id="DRKP01000184">
    <property type="protein sequence ID" value="HEB97610.1"/>
    <property type="molecule type" value="Genomic_DNA"/>
</dbReference>
<feature type="binding site" evidence="3 5">
    <location>
        <position position="12"/>
    </location>
    <ligand>
        <name>substrate</name>
    </ligand>
</feature>
<dbReference type="GO" id="GO:0006189">
    <property type="term" value="P:'de novo' IMP biosynthetic process"/>
    <property type="evidence" value="ECO:0007669"/>
    <property type="project" value="UniProtKB-UniRule"/>
</dbReference>
<name>A0A831WA29_9GAMM</name>
<dbReference type="Gene3D" id="3.40.50.1970">
    <property type="match status" value="1"/>
</dbReference>